<evidence type="ECO:0000256" key="1">
    <source>
        <dbReference type="SAM" id="MobiDB-lite"/>
    </source>
</evidence>
<keyword evidence="4" id="KW-1185">Reference proteome</keyword>
<proteinExistence type="predicted"/>
<name>A0ABY8CAT6_9GAMM</name>
<dbReference type="Proteomes" id="UP001222275">
    <property type="component" value="Chromosome"/>
</dbReference>
<dbReference type="RefSeq" id="WP_275594185.1">
    <property type="nucleotide sequence ID" value="NZ_CP102381.1"/>
</dbReference>
<feature type="region of interest" description="Disordered" evidence="1">
    <location>
        <begin position="71"/>
        <end position="90"/>
    </location>
</feature>
<evidence type="ECO:0000313" key="3">
    <source>
        <dbReference type="EMBL" id="WEJ61927.1"/>
    </source>
</evidence>
<dbReference type="InterPro" id="IPR041854">
    <property type="entry name" value="BFD-like_2Fe2S-bd_dom_sf"/>
</dbReference>
<dbReference type="Gene3D" id="1.10.10.1100">
    <property type="entry name" value="BFD-like [2Fe-2S]-binding domain"/>
    <property type="match status" value="1"/>
</dbReference>
<organism evidence="3 4">
    <name type="scientific">Thiomicrorhabdus lithotrophica</name>
    <dbReference type="NCBI Taxonomy" id="2949997"/>
    <lineage>
        <taxon>Bacteria</taxon>
        <taxon>Pseudomonadati</taxon>
        <taxon>Pseudomonadota</taxon>
        <taxon>Gammaproteobacteria</taxon>
        <taxon>Thiotrichales</taxon>
        <taxon>Piscirickettsiaceae</taxon>
        <taxon>Thiomicrorhabdus</taxon>
    </lineage>
</organism>
<accession>A0ABY8CAT6</accession>
<sequence length="90" mass="9996">MPNKETNELPRELTKNLNKNLCVCYDVSKQDVIDTIKQGAKTLEEVSNKTYACQGSGCCVRQVERLIELLHPSDKSGDSHLDNASDNTSI</sequence>
<feature type="domain" description="BFD-like [2Fe-2S]-binding" evidence="2">
    <location>
        <begin position="22"/>
        <end position="68"/>
    </location>
</feature>
<dbReference type="Pfam" id="PF04324">
    <property type="entry name" value="Fer2_BFD"/>
    <property type="match status" value="1"/>
</dbReference>
<evidence type="ECO:0000259" key="2">
    <source>
        <dbReference type="Pfam" id="PF04324"/>
    </source>
</evidence>
<dbReference type="EMBL" id="CP102381">
    <property type="protein sequence ID" value="WEJ61927.1"/>
    <property type="molecule type" value="Genomic_DNA"/>
</dbReference>
<feature type="compositionally biased region" description="Basic and acidic residues" evidence="1">
    <location>
        <begin position="71"/>
        <end position="83"/>
    </location>
</feature>
<protein>
    <submittedName>
        <fullName evidence="3">(2Fe-2S)-binding protein</fullName>
    </submittedName>
</protein>
<gene>
    <name evidence="3" type="ORF">NR989_07865</name>
</gene>
<dbReference type="InterPro" id="IPR007419">
    <property type="entry name" value="BFD-like_2Fe2S-bd_dom"/>
</dbReference>
<evidence type="ECO:0000313" key="4">
    <source>
        <dbReference type="Proteomes" id="UP001222275"/>
    </source>
</evidence>
<reference evidence="3 4" key="1">
    <citation type="submission" date="2022-06" db="EMBL/GenBank/DDBJ databases">
        <title>Thiomicrohabdus sp. nov, an obligately chemolithoautotrophic, sulfur-oxidizing bacterium isolated from beach of Guanyin Mountain. Amoy.</title>
        <authorList>
            <person name="Zhu H."/>
        </authorList>
    </citation>
    <scope>NUCLEOTIDE SEQUENCE [LARGE SCALE GENOMIC DNA]</scope>
    <source>
        <strain evidence="3 4">XGS-01</strain>
    </source>
</reference>